<protein>
    <submittedName>
        <fullName evidence="3">Glutathione S-transferase</fullName>
        <ecNumber evidence="3">2.5.1.18</ecNumber>
    </submittedName>
</protein>
<dbReference type="EMBL" id="JACHHZ010000001">
    <property type="protein sequence ID" value="MBB6092002.1"/>
    <property type="molecule type" value="Genomic_DNA"/>
</dbReference>
<proteinExistence type="predicted"/>
<keyword evidence="1" id="KW-0732">Signal</keyword>
<organism evidence="3 4">
    <name type="scientific">Povalibacter uvarum</name>
    <dbReference type="NCBI Taxonomy" id="732238"/>
    <lineage>
        <taxon>Bacteria</taxon>
        <taxon>Pseudomonadati</taxon>
        <taxon>Pseudomonadota</taxon>
        <taxon>Gammaproteobacteria</taxon>
        <taxon>Steroidobacterales</taxon>
        <taxon>Steroidobacteraceae</taxon>
        <taxon>Povalibacter</taxon>
    </lineage>
</organism>
<keyword evidence="3" id="KW-0808">Transferase</keyword>
<dbReference type="AlphaFoldDB" id="A0A841HIL5"/>
<dbReference type="RefSeq" id="WP_184329764.1">
    <property type="nucleotide sequence ID" value="NZ_JACHHZ010000001.1"/>
</dbReference>
<dbReference type="InterPro" id="IPR010987">
    <property type="entry name" value="Glutathione-S-Trfase_C-like"/>
</dbReference>
<evidence type="ECO:0000313" key="4">
    <source>
        <dbReference type="Proteomes" id="UP000588068"/>
    </source>
</evidence>
<dbReference type="Gene3D" id="1.20.1050.10">
    <property type="match status" value="1"/>
</dbReference>
<dbReference type="InterPro" id="IPR004046">
    <property type="entry name" value="GST_C"/>
</dbReference>
<dbReference type="PANTHER" id="PTHR44051">
    <property type="entry name" value="GLUTATHIONE S-TRANSFERASE-RELATED"/>
    <property type="match status" value="1"/>
</dbReference>
<reference evidence="3 4" key="1">
    <citation type="submission" date="2020-08" db="EMBL/GenBank/DDBJ databases">
        <title>Genomic Encyclopedia of Type Strains, Phase IV (KMG-IV): sequencing the most valuable type-strain genomes for metagenomic binning, comparative biology and taxonomic classification.</title>
        <authorList>
            <person name="Goeker M."/>
        </authorList>
    </citation>
    <scope>NUCLEOTIDE SEQUENCE [LARGE SCALE GENOMIC DNA]</scope>
    <source>
        <strain evidence="3 4">DSM 26723</strain>
    </source>
</reference>
<dbReference type="EC" id="2.5.1.18" evidence="3"/>
<name>A0A841HIL5_9GAMM</name>
<dbReference type="Gene3D" id="3.40.30.10">
    <property type="entry name" value="Glutaredoxin"/>
    <property type="match status" value="1"/>
</dbReference>
<dbReference type="InterPro" id="IPR040079">
    <property type="entry name" value="Glutathione_S-Trfase"/>
</dbReference>
<feature type="signal peptide" evidence="1">
    <location>
        <begin position="1"/>
        <end position="25"/>
    </location>
</feature>
<sequence>MRSLLRTLCLTMLTALSMTGTTALAAADTKLAPLTIYHIEGRRSERLVWLCEEIGRPYQLEYKRGNIVGSMATIREISPLMPVAPTVRYGDLVMVESGAIIELILAREGGQGLVPPVDSADYAYYLQWMHFAEGSFASRVIADYRVEMLNVQKPNLGYKLVDSEAVLKFADAFLAKNPYFGGSNFSAADIMMLFPTNFAAGMNVVDLAEFPNVATWKQKVESRPAYKKMLEVARPDGLVGSPKPLPKKE</sequence>
<dbReference type="Proteomes" id="UP000588068">
    <property type="component" value="Unassembled WGS sequence"/>
</dbReference>
<comment type="caution">
    <text evidence="3">The sequence shown here is derived from an EMBL/GenBank/DDBJ whole genome shotgun (WGS) entry which is preliminary data.</text>
</comment>
<feature type="chain" id="PRO_5032886711" evidence="1">
    <location>
        <begin position="26"/>
        <end position="249"/>
    </location>
</feature>
<dbReference type="GO" id="GO:0004364">
    <property type="term" value="F:glutathione transferase activity"/>
    <property type="evidence" value="ECO:0007669"/>
    <property type="project" value="UniProtKB-EC"/>
</dbReference>
<dbReference type="SFLD" id="SFLDS00019">
    <property type="entry name" value="Glutathione_Transferase_(cytos"/>
    <property type="match status" value="1"/>
</dbReference>
<dbReference type="SUPFAM" id="SSF52833">
    <property type="entry name" value="Thioredoxin-like"/>
    <property type="match status" value="1"/>
</dbReference>
<dbReference type="SUPFAM" id="SSF47616">
    <property type="entry name" value="GST C-terminal domain-like"/>
    <property type="match status" value="1"/>
</dbReference>
<evidence type="ECO:0000259" key="2">
    <source>
        <dbReference type="PROSITE" id="PS50405"/>
    </source>
</evidence>
<feature type="domain" description="GST C-terminal" evidence="2">
    <location>
        <begin position="118"/>
        <end position="249"/>
    </location>
</feature>
<dbReference type="SFLD" id="SFLDG00358">
    <property type="entry name" value="Main_(cytGST)"/>
    <property type="match status" value="1"/>
</dbReference>
<evidence type="ECO:0000313" key="3">
    <source>
        <dbReference type="EMBL" id="MBB6092002.1"/>
    </source>
</evidence>
<accession>A0A841HIL5</accession>
<evidence type="ECO:0000256" key="1">
    <source>
        <dbReference type="SAM" id="SignalP"/>
    </source>
</evidence>
<dbReference type="InterPro" id="IPR036249">
    <property type="entry name" value="Thioredoxin-like_sf"/>
</dbReference>
<dbReference type="PANTHER" id="PTHR44051:SF9">
    <property type="entry name" value="GLUTATHIONE S-TRANSFERASE 1"/>
    <property type="match status" value="1"/>
</dbReference>
<keyword evidence="4" id="KW-1185">Reference proteome</keyword>
<dbReference type="PROSITE" id="PS50405">
    <property type="entry name" value="GST_CTER"/>
    <property type="match status" value="1"/>
</dbReference>
<dbReference type="InterPro" id="IPR036282">
    <property type="entry name" value="Glutathione-S-Trfase_C_sf"/>
</dbReference>
<gene>
    <name evidence="3" type="ORF">HNQ60_000848</name>
</gene>
<dbReference type="Pfam" id="PF00043">
    <property type="entry name" value="GST_C"/>
    <property type="match status" value="1"/>
</dbReference>